<evidence type="ECO:0000313" key="3">
    <source>
        <dbReference type="EMBL" id="AMG75041.1"/>
    </source>
</evidence>
<dbReference type="Gene3D" id="3.40.710.10">
    <property type="entry name" value="DD-peptidase/beta-lactamase superfamily"/>
    <property type="match status" value="1"/>
</dbReference>
<dbReference type="InterPro" id="IPR050491">
    <property type="entry name" value="AmpC-like"/>
</dbReference>
<feature type="signal peptide" evidence="1">
    <location>
        <begin position="1"/>
        <end position="23"/>
    </location>
</feature>
<proteinExistence type="predicted"/>
<accession>A0AA86GMU0</accession>
<dbReference type="RefSeq" id="WP_067184454.1">
    <property type="nucleotide sequence ID" value="NZ_CP012199.1"/>
</dbReference>
<dbReference type="Proteomes" id="UP000058599">
    <property type="component" value="Chromosome"/>
</dbReference>
<evidence type="ECO:0000256" key="1">
    <source>
        <dbReference type="SAM" id="SignalP"/>
    </source>
</evidence>
<dbReference type="PANTHER" id="PTHR46825:SF9">
    <property type="entry name" value="BETA-LACTAMASE-RELATED DOMAIN-CONTAINING PROTEIN"/>
    <property type="match status" value="1"/>
</dbReference>
<keyword evidence="4" id="KW-1185">Reference proteome</keyword>
<name>A0AA86GMU0_9SPHN</name>
<dbReference type="PANTHER" id="PTHR46825">
    <property type="entry name" value="D-ALANYL-D-ALANINE-CARBOXYPEPTIDASE/ENDOPEPTIDASE AMPH"/>
    <property type="match status" value="1"/>
</dbReference>
<sequence>MKTSLPLLAGATLALCGATPAVAQAPAPGDAATIAQLDGLFARWARDDTPGCTIAISRGGQPIAMRSYGMASLELGVPATVDSIYEAGSDSKQFTSAAILMLAREGKLSLDDDIRKYLPEMPAYAAPVTIAHMLHHTSGLRDWGSVSAIEGWPRNSRTANNDDVLRIAARQAELNFAPGSHYLYSNSNYNLLAIIVDRVSGQSLADFTRDRIFAPLGMTSTRWRDDHGDIVPRRTGAYEFEDGVWRNEQVIEDAYGNGGLLTTVGDLVKWQAALDSDFFGPGFTAQMQQTTKLNDGTPIAYALALVNLDHRGQQEVGHSGSTGGYRAWMARYPAQRLAVSLLCNAGDADAPALGRAAADIFLPPDNARTYVPRGAAPTGLYADSVSGAPLRFDVDDKGGLRADGRALVPVGPGRWMLREDIFAFGAKGSLVRETREGEKIPYRRVDAVTALDPAPYTGRFCSAETGTCLSFQASGDQLVYSGPRWTGQPLAPAYRDVFIGAAAPRASRIVVKFQRDAAGAVTALRFGENRAFDLLFTRAD</sequence>
<protein>
    <submittedName>
        <fullName evidence="3">Penicillin-binding protein, beta-lactamase class C</fullName>
    </submittedName>
</protein>
<feature type="chain" id="PRO_5041689055" evidence="1">
    <location>
        <begin position="24"/>
        <end position="540"/>
    </location>
</feature>
<feature type="domain" description="Beta-lactamase-related" evidence="2">
    <location>
        <begin position="43"/>
        <end position="358"/>
    </location>
</feature>
<reference evidence="3 4" key="1">
    <citation type="journal article" date="2016" name="BMC Genomics">
        <title>Genomic analysis of the nitrate-respiring Sphingopyxis granuli (formerly Sphingomonas macrogoltabida) strain TFA.</title>
        <authorList>
            <person name="Garcia-Romero I."/>
            <person name="Perez-Pulido A.J."/>
            <person name="Gonzalez-Flores Y.E."/>
            <person name="Reyes-Ramirez F."/>
            <person name="Santero E."/>
            <person name="Floriano B."/>
        </authorList>
    </citation>
    <scope>NUCLEOTIDE SEQUENCE [LARGE SCALE GENOMIC DNA]</scope>
    <source>
        <strain evidence="3 4">TFA</strain>
    </source>
</reference>
<dbReference type="EMBL" id="CP012199">
    <property type="protein sequence ID" value="AMG75041.1"/>
    <property type="molecule type" value="Genomic_DNA"/>
</dbReference>
<keyword evidence="1" id="KW-0732">Signal</keyword>
<dbReference type="InterPro" id="IPR001466">
    <property type="entry name" value="Beta-lactam-related"/>
</dbReference>
<organism evidence="3 4">
    <name type="scientific">Sphingopyxis granuli</name>
    <dbReference type="NCBI Taxonomy" id="267128"/>
    <lineage>
        <taxon>Bacteria</taxon>
        <taxon>Pseudomonadati</taxon>
        <taxon>Pseudomonadota</taxon>
        <taxon>Alphaproteobacteria</taxon>
        <taxon>Sphingomonadales</taxon>
        <taxon>Sphingomonadaceae</taxon>
        <taxon>Sphingopyxis</taxon>
    </lineage>
</organism>
<dbReference type="InterPro" id="IPR012338">
    <property type="entry name" value="Beta-lactam/transpept-like"/>
</dbReference>
<dbReference type="AlphaFoldDB" id="A0AA86GMU0"/>
<dbReference type="KEGG" id="sgi:SGRAN_2691"/>
<gene>
    <name evidence="3" type="ORF">SGRAN_2691</name>
</gene>
<dbReference type="Pfam" id="PF00144">
    <property type="entry name" value="Beta-lactamase"/>
    <property type="match status" value="1"/>
</dbReference>
<evidence type="ECO:0000259" key="2">
    <source>
        <dbReference type="Pfam" id="PF00144"/>
    </source>
</evidence>
<evidence type="ECO:0000313" key="4">
    <source>
        <dbReference type="Proteomes" id="UP000058599"/>
    </source>
</evidence>
<dbReference type="SUPFAM" id="SSF56601">
    <property type="entry name" value="beta-lactamase/transpeptidase-like"/>
    <property type="match status" value="1"/>
</dbReference>